<comment type="similarity">
    <text evidence="5 6">Belongs to the complex I subunit 1 family.</text>
</comment>
<feature type="transmembrane region" description="Helical" evidence="5">
    <location>
        <begin position="240"/>
        <end position="263"/>
    </location>
</feature>
<evidence type="ECO:0000256" key="2">
    <source>
        <dbReference type="ARBA" id="ARBA00022692"/>
    </source>
</evidence>
<comment type="caution">
    <text evidence="7">The sequence shown here is derived from an EMBL/GenBank/DDBJ whole genome shotgun (WGS) entry which is preliminary data.</text>
</comment>
<dbReference type="PANTHER" id="PTHR11432:SF3">
    <property type="entry name" value="NADH-UBIQUINONE OXIDOREDUCTASE CHAIN 1"/>
    <property type="match status" value="1"/>
</dbReference>
<proteinExistence type="inferred from homology"/>
<comment type="catalytic activity">
    <reaction evidence="5">
        <text>a quinone + NADH + 5 H(+)(in) = a quinol + NAD(+) + 4 H(+)(out)</text>
        <dbReference type="Rhea" id="RHEA:57888"/>
        <dbReference type="ChEBI" id="CHEBI:15378"/>
        <dbReference type="ChEBI" id="CHEBI:24646"/>
        <dbReference type="ChEBI" id="CHEBI:57540"/>
        <dbReference type="ChEBI" id="CHEBI:57945"/>
        <dbReference type="ChEBI" id="CHEBI:132124"/>
    </reaction>
</comment>
<comment type="subcellular location">
    <subcellularLocation>
        <location evidence="5 6">Cell membrane</location>
        <topology evidence="5 6">Multi-pass membrane protein</topology>
    </subcellularLocation>
    <subcellularLocation>
        <location evidence="1">Membrane</location>
        <topology evidence="1">Multi-pass membrane protein</topology>
    </subcellularLocation>
</comment>
<evidence type="ECO:0000256" key="1">
    <source>
        <dbReference type="ARBA" id="ARBA00004141"/>
    </source>
</evidence>
<keyword evidence="4 5" id="KW-0472">Membrane</keyword>
<dbReference type="PANTHER" id="PTHR11432">
    <property type="entry name" value="NADH DEHYDROGENASE SUBUNIT 1"/>
    <property type="match status" value="1"/>
</dbReference>
<keyword evidence="5" id="KW-0874">Quinone</keyword>
<evidence type="ECO:0000256" key="6">
    <source>
        <dbReference type="RuleBase" id="RU000471"/>
    </source>
</evidence>
<keyword evidence="2 5" id="KW-0812">Transmembrane</keyword>
<dbReference type="Proteomes" id="UP001597102">
    <property type="component" value="Unassembled WGS sequence"/>
</dbReference>
<keyword evidence="7" id="KW-0560">Oxidoreductase</keyword>
<accession>A0ABW3JBV1</accession>
<dbReference type="EMBL" id="JBHTJO010000001">
    <property type="protein sequence ID" value="MFD0987273.1"/>
    <property type="molecule type" value="Genomic_DNA"/>
</dbReference>
<evidence type="ECO:0000313" key="7">
    <source>
        <dbReference type="EMBL" id="MFD0987273.1"/>
    </source>
</evidence>
<dbReference type="NCBIfam" id="NF004741">
    <property type="entry name" value="PRK06076.1-2"/>
    <property type="match status" value="1"/>
</dbReference>
<feature type="transmembrane region" description="Helical" evidence="5">
    <location>
        <begin position="193"/>
        <end position="211"/>
    </location>
</feature>
<evidence type="ECO:0000256" key="3">
    <source>
        <dbReference type="ARBA" id="ARBA00022989"/>
    </source>
</evidence>
<dbReference type="RefSeq" id="WP_379088932.1">
    <property type="nucleotide sequence ID" value="NZ_JBHTJO010000001.1"/>
</dbReference>
<dbReference type="Pfam" id="PF00146">
    <property type="entry name" value="NADHdh"/>
    <property type="match status" value="1"/>
</dbReference>
<dbReference type="EC" id="7.1.1.-" evidence="5"/>
<evidence type="ECO:0000313" key="8">
    <source>
        <dbReference type="Proteomes" id="UP001597102"/>
    </source>
</evidence>
<feature type="transmembrane region" description="Helical" evidence="5">
    <location>
        <begin position="114"/>
        <end position="138"/>
    </location>
</feature>
<keyword evidence="5" id="KW-1003">Cell membrane</keyword>
<comment type="function">
    <text evidence="5">NDH-1 shuttles electrons from NADH, via FMN and iron-sulfur (Fe-S) centers, to quinones in the respiratory chain. The immediate electron acceptor for the enzyme in this species is believed to be ubiquinone. Couples the redox reaction to proton translocation (for every two electrons transferred, four hydrogen ions are translocated across the cytoplasmic membrane), and thus conserves the redox energy in a proton gradient. This subunit may bind ubiquinone.</text>
</comment>
<sequence length="340" mass="37455">MVELWNDYGWPLFLILAQSVALIVILLVIIAFLLYADRKVWAAVQMRRGPNVVGPFGLWQSFADLLKFVFKEPVIPAGANKVLFLLAPLVTAGLALSAWAVIPVAENWEVADLNIGILFVFAVASLEVYGVVIAGWASNSKYAFLSALRSAAQMVSYEVSIGFVIVTVLLCAGSLNLSEIVLSQDTAYGALGWYWLPLFPMFVIFFISSLAETNRPPFDLLEAESELVAGFMVEYSSTPYLLFMLGEYVAIVMLAGLGTVLFLGGWLSPIPFAPFTWIPGVVWFLLKVCFLFFMVAMVKAMVPRYRYDQLMRLGWKVFLPLSLAMVVIVAGVLKIFGGGA</sequence>
<keyword evidence="5" id="KW-0830">Ubiquinone</keyword>
<evidence type="ECO:0000256" key="5">
    <source>
        <dbReference type="HAMAP-Rule" id="MF_01350"/>
    </source>
</evidence>
<feature type="transmembrane region" description="Helical" evidence="5">
    <location>
        <begin position="275"/>
        <end position="296"/>
    </location>
</feature>
<dbReference type="GO" id="GO:0050136">
    <property type="term" value="F:NADH dehydrogenase (quinone) (non-electrogenic) activity"/>
    <property type="evidence" value="ECO:0007669"/>
    <property type="project" value="UniProtKB-EC"/>
</dbReference>
<reference evidence="8" key="1">
    <citation type="journal article" date="2019" name="Int. J. Syst. Evol. Microbiol.">
        <title>The Global Catalogue of Microorganisms (GCM) 10K type strain sequencing project: providing services to taxonomists for standard genome sequencing and annotation.</title>
        <authorList>
            <consortium name="The Broad Institute Genomics Platform"/>
            <consortium name="The Broad Institute Genome Sequencing Center for Infectious Disease"/>
            <person name="Wu L."/>
            <person name="Ma J."/>
        </authorList>
    </citation>
    <scope>NUCLEOTIDE SEQUENCE [LARGE SCALE GENOMIC DNA]</scope>
    <source>
        <strain evidence="8">CCUG 61697</strain>
    </source>
</reference>
<gene>
    <name evidence="5 7" type="primary">nuoH</name>
    <name evidence="7" type="ORF">ACFQ2F_09190</name>
</gene>
<feature type="transmembrane region" description="Helical" evidence="5">
    <location>
        <begin position="82"/>
        <end position="102"/>
    </location>
</feature>
<comment type="subunit">
    <text evidence="5">NDH-1 is composed of 14 different subunits. Subunits NuoA, H, J, K, L, M, N constitute the membrane sector of the complex.</text>
</comment>
<keyword evidence="5" id="KW-1278">Translocase</keyword>
<keyword evidence="5 6" id="KW-0520">NAD</keyword>
<feature type="transmembrane region" description="Helical" evidence="5">
    <location>
        <begin position="317"/>
        <end position="337"/>
    </location>
</feature>
<keyword evidence="8" id="KW-1185">Reference proteome</keyword>
<protein>
    <recommendedName>
        <fullName evidence="5">NADH-quinone oxidoreductase subunit H</fullName>
        <ecNumber evidence="5">7.1.1.-</ecNumber>
    </recommendedName>
    <alternativeName>
        <fullName evidence="5">NADH dehydrogenase I subunit H</fullName>
    </alternativeName>
    <alternativeName>
        <fullName evidence="5">NDH-1 subunit H</fullName>
    </alternativeName>
</protein>
<dbReference type="HAMAP" id="MF_01350">
    <property type="entry name" value="NDH1_NuoH"/>
    <property type="match status" value="1"/>
</dbReference>
<dbReference type="NCBIfam" id="NF004745">
    <property type="entry name" value="PRK06076.1-6"/>
    <property type="match status" value="1"/>
</dbReference>
<organism evidence="7 8">
    <name type="scientific">Methyloligella solikamskensis</name>
    <dbReference type="NCBI Taxonomy" id="1177756"/>
    <lineage>
        <taxon>Bacteria</taxon>
        <taxon>Pseudomonadati</taxon>
        <taxon>Pseudomonadota</taxon>
        <taxon>Alphaproteobacteria</taxon>
        <taxon>Hyphomicrobiales</taxon>
        <taxon>Hyphomicrobiaceae</taxon>
        <taxon>Methyloligella</taxon>
    </lineage>
</organism>
<dbReference type="InterPro" id="IPR001694">
    <property type="entry name" value="NADH_UbQ_OxRdtase_su1/FPO"/>
</dbReference>
<feature type="transmembrane region" description="Helical" evidence="5">
    <location>
        <begin position="159"/>
        <end position="181"/>
    </location>
</feature>
<feature type="transmembrane region" description="Helical" evidence="5">
    <location>
        <begin position="12"/>
        <end position="36"/>
    </location>
</feature>
<evidence type="ECO:0000256" key="4">
    <source>
        <dbReference type="ARBA" id="ARBA00023136"/>
    </source>
</evidence>
<keyword evidence="3 5" id="KW-1133">Transmembrane helix</keyword>
<name>A0ABW3JBV1_9HYPH</name>